<dbReference type="GO" id="GO:0033214">
    <property type="term" value="P:siderophore-iron import into cell"/>
    <property type="evidence" value="ECO:0007669"/>
    <property type="project" value="TreeGrafter"/>
</dbReference>
<dbReference type="GO" id="GO:0022857">
    <property type="term" value="F:transmembrane transporter activity"/>
    <property type="evidence" value="ECO:0007669"/>
    <property type="project" value="InterPro"/>
</dbReference>
<evidence type="ECO:0000256" key="8">
    <source>
        <dbReference type="SAM" id="Phobius"/>
    </source>
</evidence>
<feature type="transmembrane region" description="Helical" evidence="8">
    <location>
        <begin position="119"/>
        <end position="140"/>
    </location>
</feature>
<evidence type="ECO:0000256" key="5">
    <source>
        <dbReference type="ARBA" id="ARBA00022692"/>
    </source>
</evidence>
<dbReference type="InterPro" id="IPR037294">
    <property type="entry name" value="ABC_BtuC-like"/>
</dbReference>
<evidence type="ECO:0000256" key="3">
    <source>
        <dbReference type="ARBA" id="ARBA00022448"/>
    </source>
</evidence>
<accession>A0A7W8A0R8</accession>
<feature type="transmembrane region" description="Helical" evidence="8">
    <location>
        <begin position="64"/>
        <end position="81"/>
    </location>
</feature>
<feature type="transmembrane region" description="Helical" evidence="8">
    <location>
        <begin position="93"/>
        <end position="113"/>
    </location>
</feature>
<dbReference type="GO" id="GO:0005886">
    <property type="term" value="C:plasma membrane"/>
    <property type="evidence" value="ECO:0007669"/>
    <property type="project" value="UniProtKB-SubCell"/>
</dbReference>
<dbReference type="RefSeq" id="WP_246509034.1">
    <property type="nucleotide sequence ID" value="NZ_JACHIN010000003.1"/>
</dbReference>
<dbReference type="FunFam" id="1.10.3470.10:FF:000001">
    <property type="entry name" value="Vitamin B12 ABC transporter permease BtuC"/>
    <property type="match status" value="1"/>
</dbReference>
<organism evidence="9 10">
    <name type="scientific">Nonomuraea endophytica</name>
    <dbReference type="NCBI Taxonomy" id="714136"/>
    <lineage>
        <taxon>Bacteria</taxon>
        <taxon>Bacillati</taxon>
        <taxon>Actinomycetota</taxon>
        <taxon>Actinomycetes</taxon>
        <taxon>Streptosporangiales</taxon>
        <taxon>Streptosporangiaceae</taxon>
        <taxon>Nonomuraea</taxon>
    </lineage>
</organism>
<feature type="transmembrane region" description="Helical" evidence="8">
    <location>
        <begin position="311"/>
        <end position="330"/>
    </location>
</feature>
<feature type="transmembrane region" description="Helical" evidence="8">
    <location>
        <begin position="193"/>
        <end position="213"/>
    </location>
</feature>
<keyword evidence="10" id="KW-1185">Reference proteome</keyword>
<comment type="similarity">
    <text evidence="2">Belongs to the binding-protein-dependent transport system permease family. FecCD subfamily.</text>
</comment>
<evidence type="ECO:0000256" key="7">
    <source>
        <dbReference type="ARBA" id="ARBA00023136"/>
    </source>
</evidence>
<sequence>MRSLVLLLAAVLAVSVLLAIGVGAAAVPPGQTLRYLWAALSGGAITPDEVTTYQIVWQVRTPRVILAVLVGAGLSAAGVAIQAMVRNALADPFVLGVSSGASAGAVLVGVTGALTALGIYAVSAGAFLGALLASALVYFVARQGGGLSPLRLVLTGVAAAFGFQAVMSVIVYFAPDGEATSTVLYWSMGGFGAATWGALPVIAAVTLTALVILRGLGRRLDVLAQGDESAAALGVDTVRLRRGLFVLTSLATGAMVAVSGAIGFVGLVMPHLVRLLVGAAHTRVLTIAPLAGAIFMVWADLVARTLVAPRELPIGVITALVGVPVFVTLLRRRGYLFGRA</sequence>
<evidence type="ECO:0000313" key="9">
    <source>
        <dbReference type="EMBL" id="MBB5077402.1"/>
    </source>
</evidence>
<keyword evidence="7 8" id="KW-0472">Membrane</keyword>
<keyword evidence="6 8" id="KW-1133">Transmembrane helix</keyword>
<name>A0A7W8A0R8_9ACTN</name>
<dbReference type="Gene3D" id="1.10.3470.10">
    <property type="entry name" value="ABC transporter involved in vitamin B12 uptake, BtuC"/>
    <property type="match status" value="1"/>
</dbReference>
<keyword evidence="4" id="KW-1003">Cell membrane</keyword>
<reference evidence="9 10" key="1">
    <citation type="submission" date="2020-08" db="EMBL/GenBank/DDBJ databases">
        <title>Genomic Encyclopedia of Type Strains, Phase IV (KMG-IV): sequencing the most valuable type-strain genomes for metagenomic binning, comparative biology and taxonomic classification.</title>
        <authorList>
            <person name="Goeker M."/>
        </authorList>
    </citation>
    <scope>NUCLEOTIDE SEQUENCE [LARGE SCALE GENOMIC DNA]</scope>
    <source>
        <strain evidence="9 10">DSM 45385</strain>
    </source>
</reference>
<comment type="subcellular location">
    <subcellularLocation>
        <location evidence="1">Cell membrane</location>
        <topology evidence="1">Multi-pass membrane protein</topology>
    </subcellularLocation>
</comment>
<evidence type="ECO:0000256" key="6">
    <source>
        <dbReference type="ARBA" id="ARBA00022989"/>
    </source>
</evidence>
<keyword evidence="5 8" id="KW-0812">Transmembrane</keyword>
<evidence type="ECO:0000256" key="2">
    <source>
        <dbReference type="ARBA" id="ARBA00007935"/>
    </source>
</evidence>
<evidence type="ECO:0000256" key="1">
    <source>
        <dbReference type="ARBA" id="ARBA00004651"/>
    </source>
</evidence>
<evidence type="ECO:0000256" key="4">
    <source>
        <dbReference type="ARBA" id="ARBA00022475"/>
    </source>
</evidence>
<dbReference type="InterPro" id="IPR000522">
    <property type="entry name" value="ABC_transptr_permease_BtuC"/>
</dbReference>
<dbReference type="AlphaFoldDB" id="A0A7W8A0R8"/>
<gene>
    <name evidence="9" type="ORF">HNR40_002875</name>
</gene>
<feature type="transmembrane region" description="Helical" evidence="8">
    <location>
        <begin position="244"/>
        <end position="269"/>
    </location>
</feature>
<dbReference type="EMBL" id="JACHIN010000003">
    <property type="protein sequence ID" value="MBB5077402.1"/>
    <property type="molecule type" value="Genomic_DNA"/>
</dbReference>
<protein>
    <submittedName>
        <fullName evidence="9">Iron complex transport system permease protein</fullName>
    </submittedName>
</protein>
<dbReference type="SUPFAM" id="SSF81345">
    <property type="entry name" value="ABC transporter involved in vitamin B12 uptake, BtuC"/>
    <property type="match status" value="1"/>
</dbReference>
<evidence type="ECO:0000313" key="10">
    <source>
        <dbReference type="Proteomes" id="UP000568380"/>
    </source>
</evidence>
<keyword evidence="3" id="KW-0813">Transport</keyword>
<dbReference type="PANTHER" id="PTHR30472">
    <property type="entry name" value="FERRIC ENTEROBACTIN TRANSPORT SYSTEM PERMEASE PROTEIN"/>
    <property type="match status" value="1"/>
</dbReference>
<feature type="transmembrane region" description="Helical" evidence="8">
    <location>
        <begin position="152"/>
        <end position="173"/>
    </location>
</feature>
<dbReference type="Pfam" id="PF01032">
    <property type="entry name" value="FecCD"/>
    <property type="match status" value="1"/>
</dbReference>
<dbReference type="Proteomes" id="UP000568380">
    <property type="component" value="Unassembled WGS sequence"/>
</dbReference>
<dbReference type="CDD" id="cd06550">
    <property type="entry name" value="TM_ABC_iron-siderophores_like"/>
    <property type="match status" value="1"/>
</dbReference>
<comment type="caution">
    <text evidence="9">The sequence shown here is derived from an EMBL/GenBank/DDBJ whole genome shotgun (WGS) entry which is preliminary data.</text>
</comment>
<dbReference type="PANTHER" id="PTHR30472:SF67">
    <property type="entry name" value="PERMEASE OF ABC TRANSPORTER-RELATED"/>
    <property type="match status" value="1"/>
</dbReference>
<proteinExistence type="inferred from homology"/>
<feature type="transmembrane region" description="Helical" evidence="8">
    <location>
        <begin position="275"/>
        <end position="299"/>
    </location>
</feature>